<feature type="compositionally biased region" description="Polar residues" evidence="2">
    <location>
        <begin position="911"/>
        <end position="939"/>
    </location>
</feature>
<keyword evidence="1" id="KW-0863">Zinc-finger</keyword>
<dbReference type="Proteomes" id="UP000567885">
    <property type="component" value="Unassembled WGS sequence"/>
</dbReference>
<dbReference type="AlphaFoldDB" id="A0A8H5WVC2"/>
<evidence type="ECO:0000256" key="1">
    <source>
        <dbReference type="PROSITE-ProRule" id="PRU00042"/>
    </source>
</evidence>
<dbReference type="InterPro" id="IPR013087">
    <property type="entry name" value="Znf_C2H2_type"/>
</dbReference>
<evidence type="ECO:0000313" key="5">
    <source>
        <dbReference type="Proteomes" id="UP000567885"/>
    </source>
</evidence>
<dbReference type="PROSITE" id="PS50157">
    <property type="entry name" value="ZINC_FINGER_C2H2_2"/>
    <property type="match status" value="1"/>
</dbReference>
<proteinExistence type="predicted"/>
<reference evidence="4 5" key="1">
    <citation type="submission" date="2020-05" db="EMBL/GenBank/DDBJ databases">
        <title>Identification and distribution of gene clusters putatively required for synthesis of sphingolipid metabolism inhibitors in phylogenetically diverse species of the filamentous fungus Fusarium.</title>
        <authorList>
            <person name="Kim H.-S."/>
            <person name="Busman M."/>
            <person name="Brown D.W."/>
            <person name="Divon H."/>
            <person name="Uhlig S."/>
            <person name="Proctor R.H."/>
        </authorList>
    </citation>
    <scope>NUCLEOTIDE SEQUENCE [LARGE SCALE GENOMIC DNA]</scope>
    <source>
        <strain evidence="4 5">NRRL 20693</strain>
    </source>
</reference>
<accession>A0A8H5WVC2</accession>
<organism evidence="4 5">
    <name type="scientific">Fusarium heterosporum</name>
    <dbReference type="NCBI Taxonomy" id="42747"/>
    <lineage>
        <taxon>Eukaryota</taxon>
        <taxon>Fungi</taxon>
        <taxon>Dikarya</taxon>
        <taxon>Ascomycota</taxon>
        <taxon>Pezizomycotina</taxon>
        <taxon>Sordariomycetes</taxon>
        <taxon>Hypocreomycetidae</taxon>
        <taxon>Hypocreales</taxon>
        <taxon>Nectriaceae</taxon>
        <taxon>Fusarium</taxon>
        <taxon>Fusarium heterosporum species complex</taxon>
    </lineage>
</organism>
<evidence type="ECO:0000256" key="2">
    <source>
        <dbReference type="SAM" id="MobiDB-lite"/>
    </source>
</evidence>
<feature type="compositionally biased region" description="Low complexity" evidence="2">
    <location>
        <begin position="766"/>
        <end position="777"/>
    </location>
</feature>
<protein>
    <submittedName>
        <fullName evidence="4">Ankyrin repeat</fullName>
    </submittedName>
</protein>
<feature type="compositionally biased region" description="Polar residues" evidence="2">
    <location>
        <begin position="810"/>
        <end position="830"/>
    </location>
</feature>
<feature type="region of interest" description="Disordered" evidence="2">
    <location>
        <begin position="1"/>
        <end position="29"/>
    </location>
</feature>
<keyword evidence="1" id="KW-0862">Zinc</keyword>
<evidence type="ECO:0000259" key="3">
    <source>
        <dbReference type="PROSITE" id="PS50157"/>
    </source>
</evidence>
<dbReference type="EMBL" id="JAAGWQ010000053">
    <property type="protein sequence ID" value="KAF5673441.1"/>
    <property type="molecule type" value="Genomic_DNA"/>
</dbReference>
<name>A0A8H5WVC2_FUSHE</name>
<feature type="region of interest" description="Disordered" evidence="2">
    <location>
        <begin position="907"/>
        <end position="942"/>
    </location>
</feature>
<dbReference type="GO" id="GO:0008270">
    <property type="term" value="F:zinc ion binding"/>
    <property type="evidence" value="ECO:0007669"/>
    <property type="project" value="UniProtKB-KW"/>
</dbReference>
<feature type="region of interest" description="Disordered" evidence="2">
    <location>
        <begin position="766"/>
        <end position="788"/>
    </location>
</feature>
<keyword evidence="5" id="KW-1185">Reference proteome</keyword>
<sequence length="1026" mass="114140">MSSPINIPAQQPYRPGLTGDQSPFPENDGPYMGYTESSGHIYRAISSGSGKFVTLSPRCHLPFLSFEVEKDRAKNVVTIVLRSRDLKQTISHVLGHTVVPPLQLILDFGQVLQHYDDLRFEFDKLECHAPYSLTTKEMRLLVEDIILEHSLYDGLDIDPLHRQGLISTTFLQDVRQRDIDIGMNDLEECFRLGQTTSQEANERLEAQNAEIYRLAQTGRLDLVRGYCEPLLRSNEVRILFNPDLLSQILDKGFWDVYEYILGLVQRTRPIPKVLPNADYVDVTYDPLCVAIRLGHYCTVQLLVQYHYMTFMGYIEDASGGPDRVFTPLLAAVLWQQMDIIPLLLSSGPMYHAELLHANQLAADMGFPHVLQALHNLPKASTSAHEGMSAKYPVPKAPLSYSMSLPSPNLTPIHPSPSGNGSISGISNALSSSWEYSGEHRECSPTVLTPSIAAGILSQPVLSQGVPELYVSPKDLTISDPVLLPIPFLHSDPSFLQNTSTEVSQHFACISPIKPAPDRPLLIDYTESHRIRQDLGLASMERLQIRCLRIDRLCNKHGNSIDHGIIRDQCANPMIASVSGLKYLRNITRNQASPEIIGILQALLVADALICQLSDGRKREKEFREDLCRWKVLLDNNIYMDIFDEFVYTIWETRPLPIPTNLRSDEYHLQQDLVSCANIRPPDPRPHGTRLRTIQRQLRGTHQQDLSPCEGIALKGIDFLPDARVMPPSTKTVDPKVVMMLQSVAFSIFFATASSIQDVEDNRTLQSSFGASGNSSRSPVNPEDLLLSGSTDRCSYDSGIGMELPVNDSMSSWVPGANNPSHRSQAKNTSAKRTEVPSGLCQQTDDFGSIDVGSLFLDFNRNGLFLAEEPAADTLLSWPSIDVTENVLGLDASLGQNAPPMILSPAQVKYESPQSTQRKGVRPSSSETDLSGGTPSSRLTRSPKGAGLTCNFCGKEFSNRGNRNKHMNSACRKKSNPKFPCRYSHLGCTSMATTVWNRDSHEEKWCSYNPNLERNMKPNSSSGLIEL</sequence>
<dbReference type="OrthoDB" id="4846939at2759"/>
<keyword evidence="1" id="KW-0479">Metal-binding</keyword>
<feature type="region of interest" description="Disordered" evidence="2">
    <location>
        <begin position="810"/>
        <end position="839"/>
    </location>
</feature>
<gene>
    <name evidence="4" type="ORF">FHETE_3355</name>
</gene>
<evidence type="ECO:0000313" key="4">
    <source>
        <dbReference type="EMBL" id="KAF5673441.1"/>
    </source>
</evidence>
<comment type="caution">
    <text evidence="4">The sequence shown here is derived from an EMBL/GenBank/DDBJ whole genome shotgun (WGS) entry which is preliminary data.</text>
</comment>
<feature type="domain" description="C2H2-type" evidence="3">
    <location>
        <begin position="947"/>
        <end position="976"/>
    </location>
</feature>